<reference evidence="1" key="1">
    <citation type="submission" date="2018-04" db="EMBL/GenBank/DDBJ databases">
        <title>Whole genome sequencing of Hypsizygus marmoreus.</title>
        <authorList>
            <person name="Choi I.-G."/>
            <person name="Min B."/>
            <person name="Kim J.-G."/>
            <person name="Kim S."/>
            <person name="Oh Y.-L."/>
            <person name="Kong W.-S."/>
            <person name="Park H."/>
            <person name="Jeong J."/>
            <person name="Song E.-S."/>
        </authorList>
    </citation>
    <scope>NUCLEOTIDE SEQUENCE [LARGE SCALE GENOMIC DNA]</scope>
    <source>
        <strain evidence="1">51987-8</strain>
    </source>
</reference>
<dbReference type="InParanoid" id="A0A369K2W6"/>
<comment type="caution">
    <text evidence="1">The sequence shown here is derived from an EMBL/GenBank/DDBJ whole genome shotgun (WGS) entry which is preliminary data.</text>
</comment>
<dbReference type="AlphaFoldDB" id="A0A369K2W6"/>
<evidence type="ECO:0000313" key="2">
    <source>
        <dbReference type="Proteomes" id="UP000076154"/>
    </source>
</evidence>
<dbReference type="Proteomes" id="UP000076154">
    <property type="component" value="Unassembled WGS sequence"/>
</dbReference>
<evidence type="ECO:0000313" key="1">
    <source>
        <dbReference type="EMBL" id="RDB26114.1"/>
    </source>
</evidence>
<sequence length="183" mass="20749">MSEDLAVLLTAQQLNSRHPRYRNTSSNSSPSSTPLNHRRRLVIGKLCEASHIVPVLFYERHGFEPMPDELHVDLWVGGLCLLPRWSRLNSHRTLISQTPGPNPRVLTEPYLIHYSISADIIVEPNRRLRLLTKGRRPMWIGSLLIVKLNDTGEVVDLNSGDVPFVETLVATYALSYTDESNSR</sequence>
<dbReference type="EMBL" id="LUEZ02000040">
    <property type="protein sequence ID" value="RDB26114.1"/>
    <property type="molecule type" value="Genomic_DNA"/>
</dbReference>
<proteinExistence type="predicted"/>
<gene>
    <name evidence="1" type="ORF">Hypma_006899</name>
</gene>
<accession>A0A369K2W6</accession>
<organism evidence="1 2">
    <name type="scientific">Hypsizygus marmoreus</name>
    <name type="common">White beech mushroom</name>
    <name type="synonym">Agaricus marmoreus</name>
    <dbReference type="NCBI Taxonomy" id="39966"/>
    <lineage>
        <taxon>Eukaryota</taxon>
        <taxon>Fungi</taxon>
        <taxon>Dikarya</taxon>
        <taxon>Basidiomycota</taxon>
        <taxon>Agaricomycotina</taxon>
        <taxon>Agaricomycetes</taxon>
        <taxon>Agaricomycetidae</taxon>
        <taxon>Agaricales</taxon>
        <taxon>Tricholomatineae</taxon>
        <taxon>Lyophyllaceae</taxon>
        <taxon>Hypsizygus</taxon>
    </lineage>
</organism>
<name>A0A369K2W6_HYPMA</name>
<keyword evidence="2" id="KW-1185">Reference proteome</keyword>
<protein>
    <submittedName>
        <fullName evidence="1">Uncharacterized protein</fullName>
    </submittedName>
</protein>